<dbReference type="FunFam" id="3.40.50.300:FF:000285">
    <property type="entry name" value="Sporulation initiation inhibitor Soj"/>
    <property type="match status" value="1"/>
</dbReference>
<protein>
    <submittedName>
        <fullName evidence="3">AAA family ATPase</fullName>
    </submittedName>
</protein>
<dbReference type="PANTHER" id="PTHR13696">
    <property type="entry name" value="P-LOOP CONTAINING NUCLEOSIDE TRIPHOSPHATE HYDROLASE"/>
    <property type="match status" value="1"/>
</dbReference>
<keyword evidence="1" id="KW-0175">Coiled coil</keyword>
<dbReference type="InterPro" id="IPR050678">
    <property type="entry name" value="DNA_Partitioning_ATPase"/>
</dbReference>
<dbReference type="PANTHER" id="PTHR13696:SF99">
    <property type="entry name" value="COBYRINIC ACID AC-DIAMIDE SYNTHASE"/>
    <property type="match status" value="1"/>
</dbReference>
<dbReference type="Proteomes" id="UP001165427">
    <property type="component" value="Unassembled WGS sequence"/>
</dbReference>
<evidence type="ECO:0000313" key="3">
    <source>
        <dbReference type="EMBL" id="MCJ8500605.1"/>
    </source>
</evidence>
<reference evidence="3" key="1">
    <citation type="submission" date="2022-04" db="EMBL/GenBank/DDBJ databases">
        <title>Desulfatitalea alkaliphila sp. nov., a novel anaerobic sulfate-reducing bacterium isolated from terrestrial mud volcano, Taman Peninsula, Russia.</title>
        <authorList>
            <person name="Khomyakova M.A."/>
            <person name="Merkel A.Y."/>
            <person name="Slobodkin A.I."/>
        </authorList>
    </citation>
    <scope>NUCLEOTIDE SEQUENCE</scope>
    <source>
        <strain evidence="3">M08but</strain>
    </source>
</reference>
<proteinExistence type="predicted"/>
<dbReference type="Pfam" id="PF13614">
    <property type="entry name" value="AAA_31"/>
    <property type="match status" value="1"/>
</dbReference>
<gene>
    <name evidence="3" type="ORF">MRX98_08485</name>
</gene>
<name>A0AA41R411_9BACT</name>
<evidence type="ECO:0000259" key="2">
    <source>
        <dbReference type="Pfam" id="PF13614"/>
    </source>
</evidence>
<organism evidence="3 4">
    <name type="scientific">Desulfatitalea alkaliphila</name>
    <dbReference type="NCBI Taxonomy" id="2929485"/>
    <lineage>
        <taxon>Bacteria</taxon>
        <taxon>Pseudomonadati</taxon>
        <taxon>Thermodesulfobacteriota</taxon>
        <taxon>Desulfobacteria</taxon>
        <taxon>Desulfobacterales</taxon>
        <taxon>Desulfosarcinaceae</taxon>
        <taxon>Desulfatitalea</taxon>
    </lineage>
</organism>
<evidence type="ECO:0000313" key="4">
    <source>
        <dbReference type="Proteomes" id="UP001165427"/>
    </source>
</evidence>
<dbReference type="RefSeq" id="WP_246905468.1">
    <property type="nucleotide sequence ID" value="NZ_JALJRB010000007.1"/>
</dbReference>
<dbReference type="Gene3D" id="3.40.50.300">
    <property type="entry name" value="P-loop containing nucleotide triphosphate hydrolases"/>
    <property type="match status" value="1"/>
</dbReference>
<feature type="domain" description="AAA" evidence="2">
    <location>
        <begin position="4"/>
        <end position="181"/>
    </location>
</feature>
<dbReference type="AlphaFoldDB" id="A0AA41R411"/>
<keyword evidence="4" id="KW-1185">Reference proteome</keyword>
<dbReference type="EMBL" id="JALJRB010000007">
    <property type="protein sequence ID" value="MCJ8500605.1"/>
    <property type="molecule type" value="Genomic_DNA"/>
</dbReference>
<dbReference type="InterPro" id="IPR027417">
    <property type="entry name" value="P-loop_NTPase"/>
</dbReference>
<dbReference type="InterPro" id="IPR025669">
    <property type="entry name" value="AAA_dom"/>
</dbReference>
<evidence type="ECO:0000256" key="1">
    <source>
        <dbReference type="SAM" id="Coils"/>
    </source>
</evidence>
<dbReference type="SUPFAM" id="SSF52540">
    <property type="entry name" value="P-loop containing nucleoside triphosphate hydrolases"/>
    <property type="match status" value="1"/>
</dbReference>
<dbReference type="CDD" id="cd02042">
    <property type="entry name" value="ParAB_family"/>
    <property type="match status" value="1"/>
</dbReference>
<comment type="caution">
    <text evidence="3">The sequence shown here is derived from an EMBL/GenBank/DDBJ whole genome shotgun (WGS) entry which is preliminary data.</text>
</comment>
<sequence>MQTRSVAVANEKGGVGKTVTVINLGAALSRMGRKVLIVDMDPQANATKGVGIETDEEVPSVYDLVGPDGKLSAAETVLSTRWPGLDIIPSHVDLSGAEVELADVEGRENRLKEALADIEAQYDVILLDTPPSLSLLTVNVFTYARYVLVPCQTHPYAFGALGELFETIAAVKEHINPDIEVVGILPTFFDARTRVSQRVLQALQETPRYRPLLFDTTVRANTTIAESADVGKPVVFYRTSSFGAQDYNNAAGELLQRMGG</sequence>
<feature type="coiled-coil region" evidence="1">
    <location>
        <begin position="94"/>
        <end position="121"/>
    </location>
</feature>
<accession>A0AA41R411</accession>